<sequence>ICKDYLTGIQWVLDYYYRGVPSWGWYYPHHYAPLISDMALMDEQFQCQFSLGEPYLPFEQLLAVLPIASSHVLPAPFQALMTNPESLISNMYPTDFKIDMDYATSPWEGVVLLPYIDERKLKEAVATIDSNLLTEEEKVRNKHGCTHMYRYDPEKAKAKIKTRIKGPQSFGSIVDVVSISVFIEPHIQTNQGIFLPRPYDVKYLEQNQIENKLEKLDDDENYKELEKIAWNFMTQNETCFVDWPYLREAQVVGAGTLGRQFWYNAHKNAIDTKELSSQQYDLFRNEAAQLRQDYLNIHGLDVGVVRVIVYVRPLYAMSRPRLRSNAQSKKQVLSFKVWHQDKVSVPLQIIVNARDKNLILDNRFELKPINDESQLQLNKEVMYIGSLQEFFGTIGYVIKEPTKGLVDIRVTKRFELVNFGHSVIQSRKRKALKYYSFDETVSLVDITPNTLSRICGVIIAKHNDEEFEIGLRIKLNSQQLIIPEYVRIVSSSSFSHGRDSSERYQVEFSQKCVDLLIRYKQQFPLIFELLNTIKGYKLLSEQFATTKTLEDVSEKDNEELGMDEEKSGSGLYSQDNGGADEQNEDSQEQKQKPRHKEKTHGKNTKLIPPSGNHPKKESKKTKARREDIEMASDSDSDDSLSKNIIPYSTSPSLSSNDKGRENRKRLRQIQKAEGFQYLVSVVQWLKQQEIAQLPLIEMDAVVLEKDTILAIQKEADQYC</sequence>
<evidence type="ECO:0000313" key="6">
    <source>
        <dbReference type="Proteomes" id="UP000023152"/>
    </source>
</evidence>
<dbReference type="InterPro" id="IPR040992">
    <property type="entry name" value="XRN1_D1"/>
</dbReference>
<proteinExistence type="predicted"/>
<dbReference type="InterPro" id="IPR041106">
    <property type="entry name" value="XRN1_D2_D3"/>
</dbReference>
<keyword evidence="6" id="KW-1185">Reference proteome</keyword>
<feature type="compositionally biased region" description="Basic residues" evidence="1">
    <location>
        <begin position="592"/>
        <end position="603"/>
    </location>
</feature>
<feature type="domain" description="Exoribonuclease Xrn1 D2/D3" evidence="4">
    <location>
        <begin position="399"/>
        <end position="537"/>
    </location>
</feature>
<dbReference type="GO" id="GO:0000956">
    <property type="term" value="P:nuclear-transcribed mRNA catabolic process"/>
    <property type="evidence" value="ECO:0007669"/>
    <property type="project" value="TreeGrafter"/>
</dbReference>
<accession>X6NPR3</accession>
<feature type="region of interest" description="Disordered" evidence="1">
    <location>
        <begin position="550"/>
        <end position="664"/>
    </location>
</feature>
<protein>
    <submittedName>
        <fullName evidence="5">5'-3' exoribonuclease 1</fullName>
    </submittedName>
</protein>
<feature type="non-terminal residue" evidence="5">
    <location>
        <position position="1"/>
    </location>
</feature>
<organism evidence="5 6">
    <name type="scientific">Reticulomyxa filosa</name>
    <dbReference type="NCBI Taxonomy" id="46433"/>
    <lineage>
        <taxon>Eukaryota</taxon>
        <taxon>Sar</taxon>
        <taxon>Rhizaria</taxon>
        <taxon>Retaria</taxon>
        <taxon>Foraminifera</taxon>
        <taxon>Monothalamids</taxon>
        <taxon>Reticulomyxidae</taxon>
        <taxon>Reticulomyxa</taxon>
    </lineage>
</organism>
<dbReference type="Gene3D" id="2.170.260.40">
    <property type="match status" value="1"/>
</dbReference>
<dbReference type="OMA" id="WHVAITH"/>
<dbReference type="Pfam" id="PF18334">
    <property type="entry name" value="XRN1_D2_D3"/>
    <property type="match status" value="1"/>
</dbReference>
<dbReference type="GO" id="GO:0003723">
    <property type="term" value="F:RNA binding"/>
    <property type="evidence" value="ECO:0007669"/>
    <property type="project" value="TreeGrafter"/>
</dbReference>
<dbReference type="Pfam" id="PF18332">
    <property type="entry name" value="XRN1_D1"/>
    <property type="match status" value="1"/>
</dbReference>
<dbReference type="Proteomes" id="UP000023152">
    <property type="component" value="Unassembled WGS sequence"/>
</dbReference>
<dbReference type="AlphaFoldDB" id="X6NPR3"/>
<feature type="compositionally biased region" description="Polar residues" evidence="1">
    <location>
        <begin position="646"/>
        <end position="656"/>
    </location>
</feature>
<evidence type="ECO:0000256" key="1">
    <source>
        <dbReference type="SAM" id="MobiDB-lite"/>
    </source>
</evidence>
<feature type="domain" description="5'-3' exoribonuclease 1 D1" evidence="3">
    <location>
        <begin position="216"/>
        <end position="352"/>
    </location>
</feature>
<dbReference type="Gene3D" id="1.25.40.1050">
    <property type="match status" value="1"/>
</dbReference>
<feature type="compositionally biased region" description="Acidic residues" evidence="1">
    <location>
        <begin position="629"/>
        <end position="638"/>
    </location>
</feature>
<dbReference type="InterPro" id="IPR041412">
    <property type="entry name" value="Xrn1_helical"/>
</dbReference>
<evidence type="ECO:0000259" key="3">
    <source>
        <dbReference type="Pfam" id="PF18332"/>
    </source>
</evidence>
<dbReference type="PANTHER" id="PTHR12341:SF7">
    <property type="entry name" value="5'-3' EXORIBONUCLEASE 1"/>
    <property type="match status" value="1"/>
</dbReference>
<comment type="caution">
    <text evidence="5">The sequence shown here is derived from an EMBL/GenBank/DDBJ whole genome shotgun (WGS) entry which is preliminary data.</text>
</comment>
<reference evidence="5 6" key="1">
    <citation type="journal article" date="2013" name="Curr. Biol.">
        <title>The Genome of the Foraminiferan Reticulomyxa filosa.</title>
        <authorList>
            <person name="Glockner G."/>
            <person name="Hulsmann N."/>
            <person name="Schleicher M."/>
            <person name="Noegel A.A."/>
            <person name="Eichinger L."/>
            <person name="Gallinger C."/>
            <person name="Pawlowski J."/>
            <person name="Sierra R."/>
            <person name="Euteneuer U."/>
            <person name="Pillet L."/>
            <person name="Moustafa A."/>
            <person name="Platzer M."/>
            <person name="Groth M."/>
            <person name="Szafranski K."/>
            <person name="Schliwa M."/>
        </authorList>
    </citation>
    <scope>NUCLEOTIDE SEQUENCE [LARGE SCALE GENOMIC DNA]</scope>
</reference>
<dbReference type="OrthoDB" id="354823at2759"/>
<evidence type="ECO:0000259" key="4">
    <source>
        <dbReference type="Pfam" id="PF18334"/>
    </source>
</evidence>
<dbReference type="PANTHER" id="PTHR12341">
    <property type="entry name" value="5'-&gt;3' EXORIBONUCLEASE"/>
    <property type="match status" value="1"/>
</dbReference>
<dbReference type="EMBL" id="ASPP01006928">
    <property type="protein sequence ID" value="ETO27996.1"/>
    <property type="molecule type" value="Genomic_DNA"/>
</dbReference>
<dbReference type="GO" id="GO:0005634">
    <property type="term" value="C:nucleus"/>
    <property type="evidence" value="ECO:0007669"/>
    <property type="project" value="TreeGrafter"/>
</dbReference>
<name>X6NPR3_RETFI</name>
<dbReference type="InterPro" id="IPR047007">
    <property type="entry name" value="XRN1_D1_sf"/>
</dbReference>
<dbReference type="InterPro" id="IPR027073">
    <property type="entry name" value="5_3_exoribonuclease"/>
</dbReference>
<gene>
    <name evidence="5" type="ORF">RFI_09131</name>
</gene>
<dbReference type="Pfam" id="PF17846">
    <property type="entry name" value="XRN_M"/>
    <property type="match status" value="1"/>
</dbReference>
<evidence type="ECO:0000313" key="5">
    <source>
        <dbReference type="EMBL" id="ETO27996.1"/>
    </source>
</evidence>
<dbReference type="GO" id="GO:0004534">
    <property type="term" value="F:5'-3' RNA exonuclease activity"/>
    <property type="evidence" value="ECO:0007669"/>
    <property type="project" value="TreeGrafter"/>
</dbReference>
<evidence type="ECO:0000259" key="2">
    <source>
        <dbReference type="Pfam" id="PF17846"/>
    </source>
</evidence>
<feature type="domain" description="Xrn1 helical" evidence="2">
    <location>
        <begin position="2"/>
        <end position="166"/>
    </location>
</feature>